<evidence type="ECO:0008006" key="8">
    <source>
        <dbReference type="Google" id="ProtNLM"/>
    </source>
</evidence>
<dbReference type="InterPro" id="IPR050639">
    <property type="entry name" value="SSR_resolvase"/>
</dbReference>
<feature type="domain" description="Recombinase" evidence="5">
    <location>
        <begin position="190"/>
        <end position="324"/>
    </location>
</feature>
<feature type="coiled-coil region" evidence="3">
    <location>
        <begin position="442"/>
        <end position="495"/>
    </location>
</feature>
<keyword evidence="3" id="KW-0175">Coiled coil</keyword>
<evidence type="ECO:0000256" key="3">
    <source>
        <dbReference type="SAM" id="Coils"/>
    </source>
</evidence>
<reference evidence="6" key="2">
    <citation type="submission" date="2020-09" db="EMBL/GenBank/DDBJ databases">
        <authorList>
            <person name="Sun Q."/>
            <person name="Zhou Y."/>
        </authorList>
    </citation>
    <scope>NUCLEOTIDE SEQUENCE</scope>
    <source>
        <strain evidence="6">CGMCC 4.5737</strain>
    </source>
</reference>
<dbReference type="SMART" id="SM00857">
    <property type="entry name" value="Resolvase"/>
    <property type="match status" value="1"/>
</dbReference>
<dbReference type="PANTHER" id="PTHR30461">
    <property type="entry name" value="DNA-INVERTASE FROM LAMBDOID PROPHAGE"/>
    <property type="match status" value="1"/>
</dbReference>
<name>A0A8J3C6U3_9PSEU</name>
<evidence type="ECO:0000256" key="2">
    <source>
        <dbReference type="ARBA" id="ARBA00023172"/>
    </source>
</evidence>
<dbReference type="Proteomes" id="UP000637578">
    <property type="component" value="Unassembled WGS sequence"/>
</dbReference>
<keyword evidence="2" id="KW-0233">DNA recombination</keyword>
<dbReference type="InterPro" id="IPR038109">
    <property type="entry name" value="DNA_bind_recomb_sf"/>
</dbReference>
<dbReference type="GO" id="GO:0003677">
    <property type="term" value="F:DNA binding"/>
    <property type="evidence" value="ECO:0007669"/>
    <property type="project" value="UniProtKB-KW"/>
</dbReference>
<dbReference type="InterPro" id="IPR025827">
    <property type="entry name" value="Zn_ribbon_recom_dom"/>
</dbReference>
<dbReference type="EMBL" id="BMMK01000004">
    <property type="protein sequence ID" value="GGM43152.1"/>
    <property type="molecule type" value="Genomic_DNA"/>
</dbReference>
<dbReference type="InterPro" id="IPR011109">
    <property type="entry name" value="DNA_bind_recombinase_dom"/>
</dbReference>
<dbReference type="GO" id="GO:0000150">
    <property type="term" value="F:DNA strand exchange activity"/>
    <property type="evidence" value="ECO:0007669"/>
    <property type="project" value="InterPro"/>
</dbReference>
<dbReference type="Gene3D" id="3.40.50.1390">
    <property type="entry name" value="Resolvase, N-terminal catalytic domain"/>
    <property type="match status" value="1"/>
</dbReference>
<dbReference type="Pfam" id="PF07508">
    <property type="entry name" value="Recombinase"/>
    <property type="match status" value="1"/>
</dbReference>
<keyword evidence="7" id="KW-1185">Reference proteome</keyword>
<evidence type="ECO:0000259" key="5">
    <source>
        <dbReference type="PROSITE" id="PS51737"/>
    </source>
</evidence>
<dbReference type="PANTHER" id="PTHR30461:SF2">
    <property type="entry name" value="SERINE RECOMBINASE PINE-RELATED"/>
    <property type="match status" value="1"/>
</dbReference>
<organism evidence="6 7">
    <name type="scientific">Longimycelium tulufanense</name>
    <dbReference type="NCBI Taxonomy" id="907463"/>
    <lineage>
        <taxon>Bacteria</taxon>
        <taxon>Bacillati</taxon>
        <taxon>Actinomycetota</taxon>
        <taxon>Actinomycetes</taxon>
        <taxon>Pseudonocardiales</taxon>
        <taxon>Pseudonocardiaceae</taxon>
        <taxon>Longimycelium</taxon>
    </lineage>
</organism>
<protein>
    <recommendedName>
        <fullName evidence="8">Recombinase family protein</fullName>
    </recommendedName>
</protein>
<reference evidence="6" key="1">
    <citation type="journal article" date="2014" name="Int. J. Syst. Evol. Microbiol.">
        <title>Complete genome sequence of Corynebacterium casei LMG S-19264T (=DSM 44701T), isolated from a smear-ripened cheese.</title>
        <authorList>
            <consortium name="US DOE Joint Genome Institute (JGI-PGF)"/>
            <person name="Walter F."/>
            <person name="Albersmeier A."/>
            <person name="Kalinowski J."/>
            <person name="Ruckert C."/>
        </authorList>
    </citation>
    <scope>NUCLEOTIDE SEQUENCE</scope>
    <source>
        <strain evidence="6">CGMCC 4.5737</strain>
    </source>
</reference>
<dbReference type="Gene3D" id="3.90.1750.20">
    <property type="entry name" value="Putative Large Serine Recombinase, Chain B, Domain 2"/>
    <property type="match status" value="1"/>
</dbReference>
<evidence type="ECO:0000256" key="1">
    <source>
        <dbReference type="ARBA" id="ARBA00023125"/>
    </source>
</evidence>
<proteinExistence type="predicted"/>
<evidence type="ECO:0000259" key="4">
    <source>
        <dbReference type="PROSITE" id="PS51736"/>
    </source>
</evidence>
<dbReference type="InterPro" id="IPR036162">
    <property type="entry name" value="Resolvase-like_N_sf"/>
</dbReference>
<feature type="domain" description="Resolvase/invertase-type recombinase catalytic" evidence="4">
    <location>
        <begin position="33"/>
        <end position="183"/>
    </location>
</feature>
<dbReference type="Pfam" id="PF13408">
    <property type="entry name" value="Zn_ribbon_recom"/>
    <property type="match status" value="1"/>
</dbReference>
<dbReference type="Pfam" id="PF00239">
    <property type="entry name" value="Resolvase"/>
    <property type="match status" value="1"/>
</dbReference>
<dbReference type="PROSITE" id="PS51737">
    <property type="entry name" value="RECOMBINASE_DNA_BIND"/>
    <property type="match status" value="1"/>
</dbReference>
<dbReference type="SUPFAM" id="SSF53041">
    <property type="entry name" value="Resolvase-like"/>
    <property type="match status" value="1"/>
</dbReference>
<evidence type="ECO:0000313" key="6">
    <source>
        <dbReference type="EMBL" id="GGM43152.1"/>
    </source>
</evidence>
<dbReference type="AlphaFoldDB" id="A0A8J3C6U3"/>
<accession>A0A8J3C6U3</accession>
<evidence type="ECO:0000313" key="7">
    <source>
        <dbReference type="Proteomes" id="UP000637578"/>
    </source>
</evidence>
<sequence>MLPTLYVLPMKIRKELLEKFGPLPWGDPDWEDEGGAYLRLSDLPTEYEAESTIRQCEVELGWARSHRVRITRVYEDLDKSAFKRNVVREDFDRAIDDLRKRKIKYLISAKVDRFSRRGMGQVGTILDELEDVGGVLVFVADGILSNQTFGRTALALLSEQARAESKNTQWRVGIWHESNRKKGRWTAERPFGYVKQADGMLKRHPEEWLIRRQVLEDALAGKTLREIAIGFNEQGVESPEMWKYRERLAAGKAAKKPGATTWSTSTVSYLLHSPTMAGLYSHGRQPVRGEDGEYIMVVADEGEAIATFAEWERAKAIINKRVKHRQTGRRRGQRTGAGRPSSFLLVGLSFCPEDGRLVGVNRTVGGKEYFYYRCWRGTSGHECTRVSVSMRKLNEHVVATALEATAAALSIAHDELGPGNHVENSIAEVWIEETLPDHSAERANVRQQLAEVEALIKDLEEARYLRREFSDPEGLKRYELLRSRQLEQKQRLTEKLAELPDHLPDLSFLLDPTQSRQVFNLESLDRKRSILRLAIEKVVVHPGDQTAPIEDRVEITYRPEIAEMLKRINKIAS</sequence>
<keyword evidence="1" id="KW-0238">DNA-binding</keyword>
<dbReference type="CDD" id="cd00338">
    <property type="entry name" value="Ser_Recombinase"/>
    <property type="match status" value="1"/>
</dbReference>
<dbReference type="PROSITE" id="PS51736">
    <property type="entry name" value="RECOMBINASES_3"/>
    <property type="match status" value="1"/>
</dbReference>
<gene>
    <name evidence="6" type="ORF">GCM10012275_12640</name>
</gene>
<dbReference type="InterPro" id="IPR006119">
    <property type="entry name" value="Resolv_N"/>
</dbReference>
<comment type="caution">
    <text evidence="6">The sequence shown here is derived from an EMBL/GenBank/DDBJ whole genome shotgun (WGS) entry which is preliminary data.</text>
</comment>